<organism evidence="1 2">
    <name type="scientific">Colletotrichum truncatum</name>
    <name type="common">Anthracnose fungus</name>
    <name type="synonym">Colletotrichum capsici</name>
    <dbReference type="NCBI Taxonomy" id="5467"/>
    <lineage>
        <taxon>Eukaryota</taxon>
        <taxon>Fungi</taxon>
        <taxon>Dikarya</taxon>
        <taxon>Ascomycota</taxon>
        <taxon>Pezizomycotina</taxon>
        <taxon>Sordariomycetes</taxon>
        <taxon>Hypocreomycetidae</taxon>
        <taxon>Glomerellales</taxon>
        <taxon>Glomerellaceae</taxon>
        <taxon>Colletotrichum</taxon>
        <taxon>Colletotrichum truncatum species complex</taxon>
    </lineage>
</organism>
<sequence length="353" mass="40104">MPQDPNLYGQPPPKKRKNNTALSSSLDFTAQLTSLMSVPSTTVSRPVRPRASRTRDSIFGGAKCSGSNNNKAGPVSVRDSHKLALKDPLGTEDESLNLARTRRRMEEKARLYAAMKRGDYVPQENEASPLVDFDRKWAEAEGRGTMHGDGEVSSSGSDNEEEDEKNIKSQEIVEYEDEFGRQRRVTKADMERLERQRRRGLLGAEELERMSARPAAPAKLLYGDGIQTMAFNPEDPEKMEELARKRDRSATPPEMKHYDADSEIRTKGTGFYKFSKDEEARSKEFKSLEEQRQRTEAARREREDTKEARRKDLEQRRKNVEERRAAKLASSFLDGLAVDMQCPNATEEDTVPQ</sequence>
<name>A0ACC3YQM6_COLTU</name>
<reference evidence="1 2" key="1">
    <citation type="journal article" date="2020" name="Phytopathology">
        <title>Genome Sequence Resources of Colletotrichum truncatum, C. plurivorum, C. musicola, and C. sojae: Four Species Pathogenic to Soybean (Glycine max).</title>
        <authorList>
            <person name="Rogerio F."/>
            <person name="Boufleur T.R."/>
            <person name="Ciampi-Guillardi M."/>
            <person name="Sukno S.A."/>
            <person name="Thon M.R."/>
            <person name="Massola Junior N.S."/>
            <person name="Baroncelli R."/>
        </authorList>
    </citation>
    <scope>NUCLEOTIDE SEQUENCE [LARGE SCALE GENOMIC DNA]</scope>
    <source>
        <strain evidence="1 2">CMES1059</strain>
    </source>
</reference>
<evidence type="ECO:0000313" key="2">
    <source>
        <dbReference type="Proteomes" id="UP000805649"/>
    </source>
</evidence>
<keyword evidence="2" id="KW-1185">Reference proteome</keyword>
<dbReference type="Proteomes" id="UP000805649">
    <property type="component" value="Unassembled WGS sequence"/>
</dbReference>
<protein>
    <submittedName>
        <fullName evidence="1">Uncharacterized protein</fullName>
    </submittedName>
</protein>
<dbReference type="EMBL" id="VUJX02000007">
    <property type="protein sequence ID" value="KAL0934228.1"/>
    <property type="molecule type" value="Genomic_DNA"/>
</dbReference>
<evidence type="ECO:0000313" key="1">
    <source>
        <dbReference type="EMBL" id="KAL0934228.1"/>
    </source>
</evidence>
<gene>
    <name evidence="1" type="ORF">CTRU02_211027</name>
</gene>
<comment type="caution">
    <text evidence="1">The sequence shown here is derived from an EMBL/GenBank/DDBJ whole genome shotgun (WGS) entry which is preliminary data.</text>
</comment>
<accession>A0ACC3YQM6</accession>
<proteinExistence type="predicted"/>